<dbReference type="EMBL" id="SOSA01000034">
    <property type="protein sequence ID" value="THC98799.1"/>
    <property type="molecule type" value="Genomic_DNA"/>
</dbReference>
<gene>
    <name evidence="2" type="ORF">EYZ11_001707</name>
</gene>
<feature type="transmembrane region" description="Helical" evidence="1">
    <location>
        <begin position="26"/>
        <end position="44"/>
    </location>
</feature>
<evidence type="ECO:0000256" key="1">
    <source>
        <dbReference type="SAM" id="Phobius"/>
    </source>
</evidence>
<evidence type="ECO:0000313" key="3">
    <source>
        <dbReference type="Proteomes" id="UP000308092"/>
    </source>
</evidence>
<evidence type="ECO:0000313" key="2">
    <source>
        <dbReference type="EMBL" id="THC98799.1"/>
    </source>
</evidence>
<keyword evidence="1" id="KW-0472">Membrane</keyword>
<name>A0A4S3JSJ5_9EURO</name>
<protein>
    <submittedName>
        <fullName evidence="2">Uncharacterized protein</fullName>
    </submittedName>
</protein>
<dbReference type="VEuPathDB" id="FungiDB:EYZ11_001707"/>
<keyword evidence="3" id="KW-1185">Reference proteome</keyword>
<sequence length="62" mass="7039">MTLYTHPSPSLTPNEAILEFSLLRDVWIACCSLAAVAFTLSFLVERHDLDKEQETEQCLRQG</sequence>
<organism evidence="2 3">
    <name type="scientific">Aspergillus tanneri</name>
    <dbReference type="NCBI Taxonomy" id="1220188"/>
    <lineage>
        <taxon>Eukaryota</taxon>
        <taxon>Fungi</taxon>
        <taxon>Dikarya</taxon>
        <taxon>Ascomycota</taxon>
        <taxon>Pezizomycotina</taxon>
        <taxon>Eurotiomycetes</taxon>
        <taxon>Eurotiomycetidae</taxon>
        <taxon>Eurotiales</taxon>
        <taxon>Aspergillaceae</taxon>
        <taxon>Aspergillus</taxon>
        <taxon>Aspergillus subgen. Circumdati</taxon>
    </lineage>
</organism>
<dbReference type="Proteomes" id="UP000308092">
    <property type="component" value="Unassembled WGS sequence"/>
</dbReference>
<accession>A0A4S3JSJ5</accession>
<comment type="caution">
    <text evidence="2">The sequence shown here is derived from an EMBL/GenBank/DDBJ whole genome shotgun (WGS) entry which is preliminary data.</text>
</comment>
<proteinExistence type="predicted"/>
<reference evidence="2 3" key="1">
    <citation type="submission" date="2019-03" db="EMBL/GenBank/DDBJ databases">
        <title>The genome sequence of a newly discovered highly antifungal drug resistant Aspergillus species, Aspergillus tanneri NIH 1004.</title>
        <authorList>
            <person name="Mounaud S."/>
            <person name="Singh I."/>
            <person name="Joardar V."/>
            <person name="Pakala S."/>
            <person name="Pakala S."/>
            <person name="Venepally P."/>
            <person name="Hoover J."/>
            <person name="Nierman W."/>
            <person name="Chung J."/>
            <person name="Losada L."/>
        </authorList>
    </citation>
    <scope>NUCLEOTIDE SEQUENCE [LARGE SCALE GENOMIC DNA]</scope>
    <source>
        <strain evidence="2 3">NIH1004</strain>
    </source>
</reference>
<keyword evidence="1" id="KW-0812">Transmembrane</keyword>
<keyword evidence="1" id="KW-1133">Transmembrane helix</keyword>
<dbReference type="AlphaFoldDB" id="A0A4S3JSJ5"/>